<proteinExistence type="inferred from homology"/>
<dbReference type="NCBIfam" id="TIGR01011">
    <property type="entry name" value="rpsB_bact"/>
    <property type="match status" value="1"/>
</dbReference>
<evidence type="ECO:0000256" key="5">
    <source>
        <dbReference type="HAMAP-Rule" id="MF_00291"/>
    </source>
</evidence>
<comment type="caution">
    <text evidence="6">The sequence shown here is derived from an EMBL/GenBank/DDBJ whole genome shotgun (WGS) entry which is preliminary data.</text>
</comment>
<organism evidence="6 7">
    <name type="scientific">Candidatus Giovannonibacteria bacterium GW2011_GWF2_42_19</name>
    <dbReference type="NCBI Taxonomy" id="1618659"/>
    <lineage>
        <taxon>Bacteria</taxon>
        <taxon>Candidatus Giovannoniibacteriota</taxon>
    </lineage>
</organism>
<dbReference type="GO" id="GO:0006412">
    <property type="term" value="P:translation"/>
    <property type="evidence" value="ECO:0007669"/>
    <property type="project" value="UniProtKB-UniRule"/>
</dbReference>
<sequence>MDILFHTREFNRNYHKGQYLLAGFRISPLPYFLIQAKLVGMNLDSEIKVGASADAPVDVKEDKELEEMFRAGVHFAYSRSRRHPKMSPFIYGIKSNVEIFDLENVRVSLRKAEDFLKNLGESKKPVLWVGTKPSVRNFISGFSKELSHPFITERWLGGILTNAKVIKERLRYFEDLKAKQASGELEKYTKREKLEILREIQDLSRYLSGLENIKNEIFAVVIVDPKEEKTAFLEALKVKLPVIAILSSDNDLTKVAYPIPANDSSPSSVGYLLERLARAWKEGFTLANNKTA</sequence>
<protein>
    <recommendedName>
        <fullName evidence="4 5">Small ribosomal subunit protein uS2</fullName>
    </recommendedName>
</protein>
<evidence type="ECO:0000256" key="3">
    <source>
        <dbReference type="ARBA" id="ARBA00023274"/>
    </source>
</evidence>
<dbReference type="HAMAP" id="MF_00291_B">
    <property type="entry name" value="Ribosomal_uS2_B"/>
    <property type="match status" value="1"/>
</dbReference>
<dbReference type="InterPro" id="IPR001865">
    <property type="entry name" value="Ribosomal_uS2"/>
</dbReference>
<dbReference type="PATRIC" id="fig|1618659.3.peg.183"/>
<dbReference type="EMBL" id="LCDF01000005">
    <property type="protein sequence ID" value="KKS48685.1"/>
    <property type="molecule type" value="Genomic_DNA"/>
</dbReference>
<dbReference type="PANTHER" id="PTHR12534">
    <property type="entry name" value="30S RIBOSOMAL PROTEIN S2 PROKARYOTIC AND ORGANELLAR"/>
    <property type="match status" value="1"/>
</dbReference>
<dbReference type="PRINTS" id="PR00395">
    <property type="entry name" value="RIBOSOMALS2"/>
</dbReference>
<dbReference type="Gene3D" id="1.10.287.610">
    <property type="entry name" value="Helix hairpin bin"/>
    <property type="match status" value="1"/>
</dbReference>
<dbReference type="Pfam" id="PF00318">
    <property type="entry name" value="Ribosomal_S2"/>
    <property type="match status" value="1"/>
</dbReference>
<dbReference type="Gene3D" id="3.40.50.10490">
    <property type="entry name" value="Glucose-6-phosphate isomerase like protein, domain 1"/>
    <property type="match status" value="1"/>
</dbReference>
<dbReference type="GO" id="GO:0015935">
    <property type="term" value="C:small ribosomal subunit"/>
    <property type="evidence" value="ECO:0007669"/>
    <property type="project" value="InterPro"/>
</dbReference>
<dbReference type="STRING" id="1618659.UV11_C0005G0004"/>
<dbReference type="InterPro" id="IPR023591">
    <property type="entry name" value="Ribosomal_uS2_flav_dom_sf"/>
</dbReference>
<accession>A0A0G0ZJ00</accession>
<gene>
    <name evidence="5" type="primary">rpsB</name>
    <name evidence="6" type="ORF">UV11_C0005G0004</name>
</gene>
<dbReference type="Proteomes" id="UP000034036">
    <property type="component" value="Unassembled WGS sequence"/>
</dbReference>
<keyword evidence="3 5" id="KW-0687">Ribonucleoprotein</keyword>
<evidence type="ECO:0000313" key="7">
    <source>
        <dbReference type="Proteomes" id="UP000034036"/>
    </source>
</evidence>
<reference evidence="6" key="1">
    <citation type="journal article" date="2015" name="Nature">
        <title>rRNA introns, odd ribosomes, and small enigmatic genomes across a large radiation of phyla.</title>
        <authorList>
            <person name="Brown C.T."/>
            <person name="Hug L.A."/>
            <person name="Thomas B.C."/>
            <person name="Sharon I."/>
            <person name="Castelle C.J."/>
            <person name="Singh A."/>
            <person name="Wilkins M.J."/>
            <person name="Williams K.H."/>
            <person name="Banfield J.F."/>
        </authorList>
    </citation>
    <scope>NUCLEOTIDE SEQUENCE [LARGE SCALE GENOMIC DNA]</scope>
</reference>
<evidence type="ECO:0000313" key="6">
    <source>
        <dbReference type="EMBL" id="KKS48685.1"/>
    </source>
</evidence>
<evidence type="ECO:0000256" key="1">
    <source>
        <dbReference type="ARBA" id="ARBA00006242"/>
    </source>
</evidence>
<comment type="similarity">
    <text evidence="1 5">Belongs to the universal ribosomal protein uS2 family.</text>
</comment>
<evidence type="ECO:0000256" key="4">
    <source>
        <dbReference type="ARBA" id="ARBA00035256"/>
    </source>
</evidence>
<evidence type="ECO:0000256" key="2">
    <source>
        <dbReference type="ARBA" id="ARBA00022980"/>
    </source>
</evidence>
<keyword evidence="2 5" id="KW-0689">Ribosomal protein</keyword>
<name>A0A0G0ZJ00_9BACT</name>
<dbReference type="CDD" id="cd01425">
    <property type="entry name" value="RPS2"/>
    <property type="match status" value="1"/>
</dbReference>
<dbReference type="InterPro" id="IPR005706">
    <property type="entry name" value="Ribosomal_uS2_bac/mit/plastid"/>
</dbReference>
<dbReference type="SUPFAM" id="SSF52313">
    <property type="entry name" value="Ribosomal protein S2"/>
    <property type="match status" value="1"/>
</dbReference>
<dbReference type="GO" id="GO:0003735">
    <property type="term" value="F:structural constituent of ribosome"/>
    <property type="evidence" value="ECO:0007669"/>
    <property type="project" value="InterPro"/>
</dbReference>
<dbReference type="PANTHER" id="PTHR12534:SF0">
    <property type="entry name" value="SMALL RIBOSOMAL SUBUNIT PROTEIN US2M"/>
    <property type="match status" value="1"/>
</dbReference>
<dbReference type="AlphaFoldDB" id="A0A0G0ZJ00"/>